<keyword evidence="4" id="KW-1185">Reference proteome</keyword>
<evidence type="ECO:0000259" key="2">
    <source>
        <dbReference type="PROSITE" id="PS51352"/>
    </source>
</evidence>
<dbReference type="EMBL" id="PTIY01000023">
    <property type="protein sequence ID" value="PPK64927.1"/>
    <property type="molecule type" value="Genomic_DNA"/>
</dbReference>
<sequence>MKIKNRAFALLLLMLVLIGCNKTITSAPNVTFTTITGEKIALTDLRGKPVIVTFWATDCPSCIKEIPDLIDLYAQYHASGLEMIAVAMYYDPPNHVVDMTKTKQLPYNVALDLNSEHAQAFGGVMFTPSTFLIAPDGSVVKKEIGLFDLAKMKTNIESLLKG</sequence>
<reference evidence="3 4" key="1">
    <citation type="submission" date="2018-02" db="EMBL/GenBank/DDBJ databases">
        <title>Subsurface microbial communities from deep shales in Ohio and West Virginia, USA.</title>
        <authorList>
            <person name="Wrighton K."/>
        </authorList>
    </citation>
    <scope>NUCLEOTIDE SEQUENCE [LARGE SCALE GENOMIC DNA]</scope>
    <source>
        <strain evidence="3 4">OWC-G53F</strain>
    </source>
</reference>
<dbReference type="Proteomes" id="UP000238071">
    <property type="component" value="Unassembled WGS sequence"/>
</dbReference>
<dbReference type="RefSeq" id="WP_104425280.1">
    <property type="nucleotide sequence ID" value="NZ_PTIY01000023.1"/>
</dbReference>
<keyword evidence="1" id="KW-0732">Signal</keyword>
<dbReference type="InterPro" id="IPR013740">
    <property type="entry name" value="Redoxin"/>
</dbReference>
<dbReference type="CDD" id="cd02966">
    <property type="entry name" value="TlpA_like_family"/>
    <property type="match status" value="1"/>
</dbReference>
<feature type="domain" description="Thioredoxin" evidence="2">
    <location>
        <begin position="21"/>
        <end position="161"/>
    </location>
</feature>
<dbReference type="SUPFAM" id="SSF52833">
    <property type="entry name" value="Thioredoxin-like"/>
    <property type="match status" value="1"/>
</dbReference>
<dbReference type="GO" id="GO:0016491">
    <property type="term" value="F:oxidoreductase activity"/>
    <property type="evidence" value="ECO:0007669"/>
    <property type="project" value="InterPro"/>
</dbReference>
<evidence type="ECO:0000256" key="1">
    <source>
        <dbReference type="SAM" id="SignalP"/>
    </source>
</evidence>
<dbReference type="Gene3D" id="3.40.30.10">
    <property type="entry name" value="Glutaredoxin"/>
    <property type="match status" value="1"/>
</dbReference>
<evidence type="ECO:0000313" key="3">
    <source>
        <dbReference type="EMBL" id="PPK64927.1"/>
    </source>
</evidence>
<protein>
    <submittedName>
        <fullName evidence="3">Peroxiredoxin</fullName>
    </submittedName>
</protein>
<feature type="signal peptide" evidence="1">
    <location>
        <begin position="1"/>
        <end position="27"/>
    </location>
</feature>
<evidence type="ECO:0000313" key="4">
    <source>
        <dbReference type="Proteomes" id="UP000238071"/>
    </source>
</evidence>
<dbReference type="InterPro" id="IPR013766">
    <property type="entry name" value="Thioredoxin_domain"/>
</dbReference>
<dbReference type="PANTHER" id="PTHR42852">
    <property type="entry name" value="THIOL:DISULFIDE INTERCHANGE PROTEIN DSBE"/>
    <property type="match status" value="1"/>
</dbReference>
<proteinExistence type="predicted"/>
<gene>
    <name evidence="3" type="ORF">B0F88_1234</name>
</gene>
<accession>A0A2S6GI88</accession>
<dbReference type="Pfam" id="PF08534">
    <property type="entry name" value="Redoxin"/>
    <property type="match status" value="1"/>
</dbReference>
<dbReference type="OrthoDB" id="9788279at2"/>
<comment type="caution">
    <text evidence="3">The sequence shown here is derived from an EMBL/GenBank/DDBJ whole genome shotgun (WGS) entry which is preliminary data.</text>
</comment>
<dbReference type="PANTHER" id="PTHR42852:SF13">
    <property type="entry name" value="PROTEIN DIPZ"/>
    <property type="match status" value="1"/>
</dbReference>
<organism evidence="3 4">
    <name type="scientific">Methylobacter tundripaludum</name>
    <dbReference type="NCBI Taxonomy" id="173365"/>
    <lineage>
        <taxon>Bacteria</taxon>
        <taxon>Pseudomonadati</taxon>
        <taxon>Pseudomonadota</taxon>
        <taxon>Gammaproteobacteria</taxon>
        <taxon>Methylococcales</taxon>
        <taxon>Methylococcaceae</taxon>
        <taxon>Methylobacter</taxon>
    </lineage>
</organism>
<dbReference type="PROSITE" id="PS51257">
    <property type="entry name" value="PROKAR_LIPOPROTEIN"/>
    <property type="match status" value="1"/>
</dbReference>
<name>A0A2S6GI88_9GAMM</name>
<dbReference type="PROSITE" id="PS51352">
    <property type="entry name" value="THIOREDOXIN_2"/>
    <property type="match status" value="1"/>
</dbReference>
<feature type="chain" id="PRO_5015684645" evidence="1">
    <location>
        <begin position="28"/>
        <end position="162"/>
    </location>
</feature>
<dbReference type="InterPro" id="IPR036249">
    <property type="entry name" value="Thioredoxin-like_sf"/>
</dbReference>
<dbReference type="InterPro" id="IPR050553">
    <property type="entry name" value="Thioredoxin_ResA/DsbE_sf"/>
</dbReference>
<dbReference type="AlphaFoldDB" id="A0A2S6GI88"/>